<dbReference type="PANTHER" id="PTHR43320:SF2">
    <property type="entry name" value="2-DEHYDRO-3-DEOXYGLUCONOKINASE_2-DEHYDRO-3-DEOXYGALACTONOKINASE"/>
    <property type="match status" value="1"/>
</dbReference>
<proteinExistence type="inferred from homology"/>
<keyword evidence="6" id="KW-1185">Reference proteome</keyword>
<dbReference type="CDD" id="cd01166">
    <property type="entry name" value="KdgK"/>
    <property type="match status" value="1"/>
</dbReference>
<keyword evidence="2" id="KW-0808">Transferase</keyword>
<name>A0A927F638_9BACT</name>
<dbReference type="Pfam" id="PF00294">
    <property type="entry name" value="PfkB"/>
    <property type="match status" value="1"/>
</dbReference>
<dbReference type="Gene3D" id="3.40.1190.20">
    <property type="match status" value="1"/>
</dbReference>
<evidence type="ECO:0000313" key="6">
    <source>
        <dbReference type="Proteomes" id="UP000622317"/>
    </source>
</evidence>
<comment type="caution">
    <text evidence="5">The sequence shown here is derived from an EMBL/GenBank/DDBJ whole genome shotgun (WGS) entry which is preliminary data.</text>
</comment>
<comment type="similarity">
    <text evidence="1">Belongs to the carbohydrate kinase PfkB family.</text>
</comment>
<dbReference type="AlphaFoldDB" id="A0A927F638"/>
<evidence type="ECO:0000313" key="5">
    <source>
        <dbReference type="EMBL" id="MBD5779132.1"/>
    </source>
</evidence>
<evidence type="ECO:0000256" key="1">
    <source>
        <dbReference type="ARBA" id="ARBA00010688"/>
    </source>
</evidence>
<dbReference type="EMBL" id="JACYFG010000007">
    <property type="protein sequence ID" value="MBD5779132.1"/>
    <property type="molecule type" value="Genomic_DNA"/>
</dbReference>
<protein>
    <submittedName>
        <fullName evidence="5">Sugar kinase</fullName>
    </submittedName>
</protein>
<dbReference type="SUPFAM" id="SSF53613">
    <property type="entry name" value="Ribokinase-like"/>
    <property type="match status" value="1"/>
</dbReference>
<dbReference type="PANTHER" id="PTHR43320">
    <property type="entry name" value="SUGAR KINASE"/>
    <property type="match status" value="1"/>
</dbReference>
<keyword evidence="3 5" id="KW-0418">Kinase</keyword>
<sequence>MPSSHPNGEKDFRFDCVSLGEVMLRFDPGCERIRETESFHVWEGGGEYNVSRSLSRCFGLKTSVVTSLVDNEIGHLLERLIEKGRVDTSFIRWVPFDGTGLAARNGLNFTERGFGLRGAIGVSDRGHSAASMMGPGDIDWRDIFAKQGVRWLHVGGIFAALGPRTAELTLEACRAAKRAGTMVSCDLNYRSSLWEREGFDADKTRSVLRKVVGQSDYLLGSQFDFEKCLGLKFAEGAEGSSLSDETLFRSSAPAVAKRFPKLKALVMTLRKVRSASVNDWAAIGLQDGEFVYSREFQHLEILDRVGGGDGFASGLIYGLMKFGQLSTALDYGIAHGALSMTTPGDTSIATLREVEALLEGVRASESRAWRTAG</sequence>
<dbReference type="RefSeq" id="WP_191616271.1">
    <property type="nucleotide sequence ID" value="NZ_JACYFG010000007.1"/>
</dbReference>
<gene>
    <name evidence="5" type="ORF">IEN85_06475</name>
</gene>
<feature type="domain" description="Carbohydrate kinase PfkB" evidence="4">
    <location>
        <begin position="15"/>
        <end position="347"/>
    </location>
</feature>
<organism evidence="5 6">
    <name type="scientific">Pelagicoccus enzymogenes</name>
    <dbReference type="NCBI Taxonomy" id="2773457"/>
    <lineage>
        <taxon>Bacteria</taxon>
        <taxon>Pseudomonadati</taxon>
        <taxon>Verrucomicrobiota</taxon>
        <taxon>Opitutia</taxon>
        <taxon>Puniceicoccales</taxon>
        <taxon>Pelagicoccaceae</taxon>
        <taxon>Pelagicoccus</taxon>
    </lineage>
</organism>
<evidence type="ECO:0000256" key="3">
    <source>
        <dbReference type="ARBA" id="ARBA00022777"/>
    </source>
</evidence>
<evidence type="ECO:0000259" key="4">
    <source>
        <dbReference type="Pfam" id="PF00294"/>
    </source>
</evidence>
<reference evidence="5" key="1">
    <citation type="submission" date="2020-09" db="EMBL/GenBank/DDBJ databases">
        <title>Pelagicoccus enzymogenes sp. nov. with an EPS production, isolated from marine sediment.</title>
        <authorList>
            <person name="Feng X."/>
        </authorList>
    </citation>
    <scope>NUCLEOTIDE SEQUENCE</scope>
    <source>
        <strain evidence="5">NFK12</strain>
    </source>
</reference>
<accession>A0A927F638</accession>
<dbReference type="InterPro" id="IPR029056">
    <property type="entry name" value="Ribokinase-like"/>
</dbReference>
<dbReference type="InterPro" id="IPR052700">
    <property type="entry name" value="Carb_kinase_PfkB-like"/>
</dbReference>
<dbReference type="Proteomes" id="UP000622317">
    <property type="component" value="Unassembled WGS sequence"/>
</dbReference>
<dbReference type="InterPro" id="IPR011611">
    <property type="entry name" value="PfkB_dom"/>
</dbReference>
<dbReference type="GO" id="GO:0016301">
    <property type="term" value="F:kinase activity"/>
    <property type="evidence" value="ECO:0007669"/>
    <property type="project" value="UniProtKB-KW"/>
</dbReference>
<evidence type="ECO:0000256" key="2">
    <source>
        <dbReference type="ARBA" id="ARBA00022679"/>
    </source>
</evidence>